<comment type="similarity">
    <text evidence="3">Belongs to the SHOC2 family.</text>
</comment>
<protein>
    <submittedName>
        <fullName evidence="5">LRR repeats and ubiquitin-like domain-containing protein</fullName>
        <ecNumber evidence="5">2.7.11.1</ecNumber>
    </submittedName>
</protein>
<dbReference type="GO" id="GO:0004674">
    <property type="term" value="F:protein serine/threonine kinase activity"/>
    <property type="evidence" value="ECO:0007669"/>
    <property type="project" value="UniProtKB-EC"/>
</dbReference>
<dbReference type="EMBL" id="KZ452026">
    <property type="protein sequence ID" value="PKA50326.1"/>
    <property type="molecule type" value="Genomic_DNA"/>
</dbReference>
<dbReference type="OrthoDB" id="676979at2759"/>
<dbReference type="PROSITE" id="PS51450">
    <property type="entry name" value="LRR"/>
    <property type="match status" value="1"/>
</dbReference>
<evidence type="ECO:0000256" key="1">
    <source>
        <dbReference type="ARBA" id="ARBA00022614"/>
    </source>
</evidence>
<keyword evidence="2" id="KW-0677">Repeat</keyword>
<dbReference type="GO" id="GO:0005737">
    <property type="term" value="C:cytoplasm"/>
    <property type="evidence" value="ECO:0007669"/>
    <property type="project" value="TreeGrafter"/>
</dbReference>
<comment type="function">
    <text evidence="4">Leucine-rich repeat protein that likely mediates protein interactions, possibly in the context of signal transduction.</text>
</comment>
<evidence type="ECO:0000256" key="2">
    <source>
        <dbReference type="ARBA" id="ARBA00022737"/>
    </source>
</evidence>
<evidence type="ECO:0000313" key="5">
    <source>
        <dbReference type="EMBL" id="PKA50326.1"/>
    </source>
</evidence>
<keyword evidence="6" id="KW-1185">Reference proteome</keyword>
<evidence type="ECO:0000313" key="6">
    <source>
        <dbReference type="Proteomes" id="UP000236161"/>
    </source>
</evidence>
<keyword evidence="1" id="KW-0433">Leucine-rich repeat</keyword>
<gene>
    <name evidence="5" type="ORF">AXF42_Ash013415</name>
</gene>
<name>A0A2I0A458_9ASPA</name>
<dbReference type="STRING" id="1088818.A0A2I0A458"/>
<reference evidence="5 6" key="1">
    <citation type="journal article" date="2017" name="Nature">
        <title>The Apostasia genome and the evolution of orchids.</title>
        <authorList>
            <person name="Zhang G.Q."/>
            <person name="Liu K.W."/>
            <person name="Li Z."/>
            <person name="Lohaus R."/>
            <person name="Hsiao Y.Y."/>
            <person name="Niu S.C."/>
            <person name="Wang J.Y."/>
            <person name="Lin Y.C."/>
            <person name="Xu Q."/>
            <person name="Chen L.J."/>
            <person name="Yoshida K."/>
            <person name="Fujiwara S."/>
            <person name="Wang Z.W."/>
            <person name="Zhang Y.Q."/>
            <person name="Mitsuda N."/>
            <person name="Wang M."/>
            <person name="Liu G.H."/>
            <person name="Pecoraro L."/>
            <person name="Huang H.X."/>
            <person name="Xiao X.J."/>
            <person name="Lin M."/>
            <person name="Wu X.Y."/>
            <person name="Wu W.L."/>
            <person name="Chen Y.Y."/>
            <person name="Chang S.B."/>
            <person name="Sakamoto S."/>
            <person name="Ohme-Takagi M."/>
            <person name="Yagi M."/>
            <person name="Zeng S.J."/>
            <person name="Shen C.Y."/>
            <person name="Yeh C.M."/>
            <person name="Luo Y.B."/>
            <person name="Tsai W.C."/>
            <person name="Van de Peer Y."/>
            <person name="Liu Z.J."/>
        </authorList>
    </citation>
    <scope>NUCLEOTIDE SEQUENCE [LARGE SCALE GENOMIC DNA]</scope>
    <source>
        <strain evidence="6">cv. Shenzhen</strain>
        <tissue evidence="5">Stem</tissue>
    </source>
</reference>
<dbReference type="InterPro" id="IPR003591">
    <property type="entry name" value="Leu-rich_rpt_typical-subtyp"/>
</dbReference>
<dbReference type="InterPro" id="IPR001611">
    <property type="entry name" value="Leu-rich_rpt"/>
</dbReference>
<dbReference type="Gene3D" id="3.80.10.10">
    <property type="entry name" value="Ribonuclease Inhibitor"/>
    <property type="match status" value="2"/>
</dbReference>
<evidence type="ECO:0000256" key="4">
    <source>
        <dbReference type="ARBA" id="ARBA00037519"/>
    </source>
</evidence>
<accession>A0A2I0A458</accession>
<keyword evidence="5" id="KW-0808">Transferase</keyword>
<dbReference type="PANTHER" id="PTHR48051">
    <property type="match status" value="1"/>
</dbReference>
<proteinExistence type="inferred from homology"/>
<dbReference type="SMART" id="SM00369">
    <property type="entry name" value="LRR_TYP"/>
    <property type="match status" value="4"/>
</dbReference>
<sequence>MGCCGSKSANSSANRIARWKSTGIVALRDGKLKALPDEVLEVDGFVRTVDLTNNKIVELPPDINKLINMQRLVLANNVLKSLPTCVGCLQSLKTLTLDGNRITILPDELGSLSRLERFSISGNLLTCLPDTIGNLRGHMSTTCGITGVERTCTRDESTWRGAQESVSADNSIEKLPETVCNLINLKSLLLNNNHVNQLPKNLLKNCRALQTLSLHNNPITMEQFQQMEGFGEFEERRKKKFEKQINSNVLMDSKGLDQGLDL</sequence>
<dbReference type="Proteomes" id="UP000236161">
    <property type="component" value="Unassembled WGS sequence"/>
</dbReference>
<dbReference type="Pfam" id="PF13855">
    <property type="entry name" value="LRR_8"/>
    <property type="match status" value="1"/>
</dbReference>
<dbReference type="AlphaFoldDB" id="A0A2I0A458"/>
<dbReference type="InterPro" id="IPR050216">
    <property type="entry name" value="LRR_domain-containing"/>
</dbReference>
<evidence type="ECO:0000256" key="3">
    <source>
        <dbReference type="ARBA" id="ARBA00023786"/>
    </source>
</evidence>
<dbReference type="PANTHER" id="PTHR48051:SF1">
    <property type="entry name" value="RAS SUPPRESSOR PROTEIN 1"/>
    <property type="match status" value="1"/>
</dbReference>
<organism evidence="5 6">
    <name type="scientific">Apostasia shenzhenica</name>
    <dbReference type="NCBI Taxonomy" id="1088818"/>
    <lineage>
        <taxon>Eukaryota</taxon>
        <taxon>Viridiplantae</taxon>
        <taxon>Streptophyta</taxon>
        <taxon>Embryophyta</taxon>
        <taxon>Tracheophyta</taxon>
        <taxon>Spermatophyta</taxon>
        <taxon>Magnoliopsida</taxon>
        <taxon>Liliopsida</taxon>
        <taxon>Asparagales</taxon>
        <taxon>Orchidaceae</taxon>
        <taxon>Apostasioideae</taxon>
        <taxon>Apostasia</taxon>
    </lineage>
</organism>
<dbReference type="SUPFAM" id="SSF52058">
    <property type="entry name" value="L domain-like"/>
    <property type="match status" value="1"/>
</dbReference>
<dbReference type="EC" id="2.7.11.1" evidence="5"/>
<dbReference type="InterPro" id="IPR032675">
    <property type="entry name" value="LRR_dom_sf"/>
</dbReference>